<proteinExistence type="predicted"/>
<dbReference type="EMBL" id="LXQA010710987">
    <property type="protein sequence ID" value="MCI67178.1"/>
    <property type="molecule type" value="Genomic_DNA"/>
</dbReference>
<evidence type="ECO:0000313" key="2">
    <source>
        <dbReference type="Proteomes" id="UP000265520"/>
    </source>
</evidence>
<feature type="non-terminal residue" evidence="1">
    <location>
        <position position="82"/>
    </location>
</feature>
<dbReference type="Proteomes" id="UP000265520">
    <property type="component" value="Unassembled WGS sequence"/>
</dbReference>
<feature type="non-terminal residue" evidence="1">
    <location>
        <position position="1"/>
    </location>
</feature>
<comment type="caution">
    <text evidence="1">The sequence shown here is derived from an EMBL/GenBank/DDBJ whole genome shotgun (WGS) entry which is preliminary data.</text>
</comment>
<organism evidence="1 2">
    <name type="scientific">Trifolium medium</name>
    <dbReference type="NCBI Taxonomy" id="97028"/>
    <lineage>
        <taxon>Eukaryota</taxon>
        <taxon>Viridiplantae</taxon>
        <taxon>Streptophyta</taxon>
        <taxon>Embryophyta</taxon>
        <taxon>Tracheophyta</taxon>
        <taxon>Spermatophyta</taxon>
        <taxon>Magnoliopsida</taxon>
        <taxon>eudicotyledons</taxon>
        <taxon>Gunneridae</taxon>
        <taxon>Pentapetalae</taxon>
        <taxon>rosids</taxon>
        <taxon>fabids</taxon>
        <taxon>Fabales</taxon>
        <taxon>Fabaceae</taxon>
        <taxon>Papilionoideae</taxon>
        <taxon>50 kb inversion clade</taxon>
        <taxon>NPAAA clade</taxon>
        <taxon>Hologalegina</taxon>
        <taxon>IRL clade</taxon>
        <taxon>Trifolieae</taxon>
        <taxon>Trifolium</taxon>
    </lineage>
</organism>
<name>A0A392U263_9FABA</name>
<accession>A0A392U263</accession>
<sequence length="82" mass="8915">EQRSTFFMLLALYGLPEEYSVIRDQILGSATVLDMSTASAMLLRVPTKHSLEPTITPAPGDIAALASYGNNKNRYRGGPSRS</sequence>
<dbReference type="AlphaFoldDB" id="A0A392U263"/>
<reference evidence="1 2" key="1">
    <citation type="journal article" date="2018" name="Front. Plant Sci.">
        <title>Red Clover (Trifolium pratense) and Zigzag Clover (T. medium) - A Picture of Genomic Similarities and Differences.</title>
        <authorList>
            <person name="Dluhosova J."/>
            <person name="Istvanek J."/>
            <person name="Nedelnik J."/>
            <person name="Repkova J."/>
        </authorList>
    </citation>
    <scope>NUCLEOTIDE SEQUENCE [LARGE SCALE GENOMIC DNA]</scope>
    <source>
        <strain evidence="2">cv. 10/8</strain>
        <tissue evidence="1">Leaf</tissue>
    </source>
</reference>
<evidence type="ECO:0000313" key="1">
    <source>
        <dbReference type="EMBL" id="MCI67178.1"/>
    </source>
</evidence>
<protein>
    <submittedName>
        <fullName evidence="1">Uncharacterized protein</fullName>
    </submittedName>
</protein>
<keyword evidence="2" id="KW-1185">Reference proteome</keyword>